<dbReference type="InterPro" id="IPR040201">
    <property type="entry name" value="Mrg3-like"/>
</dbReference>
<organism evidence="3 4">
    <name type="scientific">Claviceps africana</name>
    <dbReference type="NCBI Taxonomy" id="83212"/>
    <lineage>
        <taxon>Eukaryota</taxon>
        <taxon>Fungi</taxon>
        <taxon>Dikarya</taxon>
        <taxon>Ascomycota</taxon>
        <taxon>Pezizomycotina</taxon>
        <taxon>Sordariomycetes</taxon>
        <taxon>Hypocreomycetidae</taxon>
        <taxon>Hypocreales</taxon>
        <taxon>Clavicipitaceae</taxon>
        <taxon>Claviceps</taxon>
    </lineage>
</organism>
<protein>
    <submittedName>
        <fullName evidence="3">Uncharacterized protein</fullName>
    </submittedName>
</protein>
<dbReference type="GO" id="GO:0006515">
    <property type="term" value="P:protein quality control for misfolded or incompletely synthesized proteins"/>
    <property type="evidence" value="ECO:0007669"/>
    <property type="project" value="TreeGrafter"/>
</dbReference>
<feature type="region of interest" description="Disordered" evidence="1">
    <location>
        <begin position="49"/>
        <end position="70"/>
    </location>
</feature>
<reference evidence="3" key="1">
    <citation type="journal article" date="2020" name="bioRxiv">
        <title>Whole genome comparisons of ergot fungi reveals the divergence and evolution of species within the genus Claviceps are the result of varying mechanisms driving genome evolution and host range expansion.</title>
        <authorList>
            <person name="Wyka S.A."/>
            <person name="Mondo S.J."/>
            <person name="Liu M."/>
            <person name="Dettman J."/>
            <person name="Nalam V."/>
            <person name="Broders K.D."/>
        </authorList>
    </citation>
    <scope>NUCLEOTIDE SEQUENCE</scope>
    <source>
        <strain evidence="3">CCC 489</strain>
    </source>
</reference>
<evidence type="ECO:0000256" key="2">
    <source>
        <dbReference type="SAM" id="Phobius"/>
    </source>
</evidence>
<accession>A0A8K0NEG4</accession>
<dbReference type="PANTHER" id="PTHR28142:SF1">
    <property type="entry name" value="MITOCHONDRIAL INNER MEMBRANE I-AAA PROTEASE SUPERCOMPLEX SUBUNIT MGR3-RELATED"/>
    <property type="match status" value="1"/>
</dbReference>
<feature type="compositionally biased region" description="Polar residues" evidence="1">
    <location>
        <begin position="49"/>
        <end position="62"/>
    </location>
</feature>
<dbReference type="Gene3D" id="1.25.40.10">
    <property type="entry name" value="Tetratricopeptide repeat domain"/>
    <property type="match status" value="1"/>
</dbReference>
<dbReference type="PANTHER" id="PTHR28142">
    <property type="entry name" value="MITOCHONDRIAL INNER MEMBRANE I-AAA PROTEASE SUPERCOMPLEX SUBUNIT MGR3-RELATED"/>
    <property type="match status" value="1"/>
</dbReference>
<dbReference type="CDD" id="cd24145">
    <property type="entry name" value="Mgr3-like"/>
    <property type="match status" value="1"/>
</dbReference>
<keyword evidence="2" id="KW-0472">Membrane</keyword>
<dbReference type="OrthoDB" id="10050400at2759"/>
<feature type="compositionally biased region" description="Basic and acidic residues" evidence="1">
    <location>
        <begin position="262"/>
        <end position="277"/>
    </location>
</feature>
<dbReference type="EMBL" id="SRPY01000923">
    <property type="protein sequence ID" value="KAG5916082.1"/>
    <property type="molecule type" value="Genomic_DNA"/>
</dbReference>
<feature type="transmembrane region" description="Helical" evidence="2">
    <location>
        <begin position="113"/>
        <end position="135"/>
    </location>
</feature>
<sequence length="538" mass="59138">MSIAAVASLRPLRGRCLRHATCGMLSVRVQSASTTLTFRAVVPLPISQRRCQSQSGPSASKDQSPRQEKPSMTFRQFVGRALGVSLRNAAVAVSPRGVRSAYKDAPALTSMNIILLALLAVISAIAIRSYILTFYNSEFSRYPEPVANTLRRALYYSNYKPDPEMALKYYKLAMEQVVEVGLDPFSDEVLGIRIQVSSWLEKINSFRASVHVLESVLQDCKKWVVAMEQSVSEGKVTKAGRYKSDVAAAKTKAAPQSPGDAETAREPRTGDETEPHVELETLWRKRQRLLAKAISTAVKLGELYADEHVRDADKSRERLVWALEQSLKEFARRAGEGAKPGEQAWLSATELGGIMESLGRDYERQSQFRLAVPLFFQALKVCESPCHRAVIMNNLAACFAQSQAQQQPPQQVIASDAPAPDELSQAIRAAFPDQSAAMPQTRTACLEAAVNWAQNAHHHGQDVKGEARTAECDEACAAALCTWADAAAMLGRTELARQKYKQCIDMSDKMGFGEGIEHARAGLAKLRPTQGVSKQDQK</sequence>
<evidence type="ECO:0000256" key="1">
    <source>
        <dbReference type="SAM" id="MobiDB-lite"/>
    </source>
</evidence>
<dbReference type="InterPro" id="IPR011990">
    <property type="entry name" value="TPR-like_helical_dom_sf"/>
</dbReference>
<dbReference type="GO" id="GO:0051787">
    <property type="term" value="F:misfolded protein binding"/>
    <property type="evidence" value="ECO:0007669"/>
    <property type="project" value="TreeGrafter"/>
</dbReference>
<dbReference type="AlphaFoldDB" id="A0A8K0NEG4"/>
<keyword evidence="2" id="KW-1133">Transmembrane helix</keyword>
<proteinExistence type="predicted"/>
<feature type="region of interest" description="Disordered" evidence="1">
    <location>
        <begin position="247"/>
        <end position="277"/>
    </location>
</feature>
<dbReference type="SUPFAM" id="SSF48452">
    <property type="entry name" value="TPR-like"/>
    <property type="match status" value="1"/>
</dbReference>
<evidence type="ECO:0000313" key="4">
    <source>
        <dbReference type="Proteomes" id="UP000811619"/>
    </source>
</evidence>
<dbReference type="GO" id="GO:0031942">
    <property type="term" value="C:i-AAA complex"/>
    <property type="evidence" value="ECO:0007669"/>
    <property type="project" value="TreeGrafter"/>
</dbReference>
<dbReference type="Proteomes" id="UP000811619">
    <property type="component" value="Unassembled WGS sequence"/>
</dbReference>
<keyword evidence="2" id="KW-0812">Transmembrane</keyword>
<name>A0A8K0NEG4_9HYPO</name>
<comment type="caution">
    <text evidence="3">The sequence shown here is derived from an EMBL/GenBank/DDBJ whole genome shotgun (WGS) entry which is preliminary data.</text>
</comment>
<gene>
    <name evidence="3" type="ORF">E4U42_007811</name>
</gene>
<keyword evidence="4" id="KW-1185">Reference proteome</keyword>
<evidence type="ECO:0000313" key="3">
    <source>
        <dbReference type="EMBL" id="KAG5916082.1"/>
    </source>
</evidence>